<dbReference type="Pfam" id="PF03071">
    <property type="entry name" value="GNT-I"/>
    <property type="match status" value="1"/>
</dbReference>
<dbReference type="EMBL" id="JARKIK010000032">
    <property type="protein sequence ID" value="KAK8740841.1"/>
    <property type="molecule type" value="Genomic_DNA"/>
</dbReference>
<dbReference type="PANTHER" id="PTHR46396:SF1">
    <property type="entry name" value="PROTEIN O-LINKED-MANNOSE BETA-1,2-N-ACETYLGLUCOSAMINYLTRANSFERASE 1"/>
    <property type="match status" value="1"/>
</dbReference>
<dbReference type="InterPro" id="IPR004139">
    <property type="entry name" value="Glyco_trans_13"/>
</dbReference>
<keyword evidence="9" id="KW-1133">Transmembrane helix</keyword>
<feature type="non-terminal residue" evidence="14">
    <location>
        <position position="261"/>
    </location>
</feature>
<evidence type="ECO:0000256" key="9">
    <source>
        <dbReference type="ARBA" id="ARBA00022989"/>
    </source>
</evidence>
<sequence length="261" mass="29857">WASPGGTNTPITIFADGYNPEAQALAALLQVPVIHHHNPSPKGSSTRVNSHIKFVLQQVFQRYSQADKVIILEDDLELAPDFIPYFHQTAPLLTSDLKLFCVNAYNYNAFNHTAFDPTRLYRVHGAPAYGWMVRKTVAREMVNNWVTGKGMDWDLWVRQVVMGERDILVPEVPRSKHRGGGGVHVTGIEQQQYYDQRPLNTLPNVTLDVHGAELHNYIKFHYSNIRTGHVVRFSKHPCEDLTIPRHQMNESYVVYIDQKDE</sequence>
<dbReference type="SUPFAM" id="SSF53448">
    <property type="entry name" value="Nucleotide-diphospho-sugar transferases"/>
    <property type="match status" value="1"/>
</dbReference>
<name>A0AAW0XNL9_CHEQU</name>
<reference evidence="14 15" key="1">
    <citation type="journal article" date="2024" name="BMC Genomics">
        <title>Genome assembly of redclaw crayfish (Cherax quadricarinatus) provides insights into its immune adaptation and hypoxia tolerance.</title>
        <authorList>
            <person name="Liu Z."/>
            <person name="Zheng J."/>
            <person name="Li H."/>
            <person name="Fang K."/>
            <person name="Wang S."/>
            <person name="He J."/>
            <person name="Zhou D."/>
            <person name="Weng S."/>
            <person name="Chi M."/>
            <person name="Gu Z."/>
            <person name="He J."/>
            <person name="Li F."/>
            <person name="Wang M."/>
        </authorList>
    </citation>
    <scope>NUCLEOTIDE SEQUENCE [LARGE SCALE GENOMIC DNA]</scope>
    <source>
        <strain evidence="14">ZL_2023a</strain>
    </source>
</reference>
<evidence type="ECO:0000256" key="6">
    <source>
        <dbReference type="ARBA" id="ARBA00022692"/>
    </source>
</evidence>
<evidence type="ECO:0000256" key="7">
    <source>
        <dbReference type="ARBA" id="ARBA00022723"/>
    </source>
</evidence>
<comment type="similarity">
    <text evidence="3 13">Belongs to the glycosyltransferase 13 family.</text>
</comment>
<feature type="non-terminal residue" evidence="14">
    <location>
        <position position="1"/>
    </location>
</feature>
<dbReference type="InterPro" id="IPR052463">
    <property type="entry name" value="O-linked_mannose_GnT"/>
</dbReference>
<dbReference type="GO" id="GO:0016266">
    <property type="term" value="P:protein O-linked glycosylation via N-acetyl-galactosamine"/>
    <property type="evidence" value="ECO:0007669"/>
    <property type="project" value="TreeGrafter"/>
</dbReference>
<evidence type="ECO:0000256" key="8">
    <source>
        <dbReference type="ARBA" id="ARBA00022968"/>
    </source>
</evidence>
<evidence type="ECO:0000256" key="5">
    <source>
        <dbReference type="ARBA" id="ARBA00022679"/>
    </source>
</evidence>
<comment type="pathway">
    <text evidence="2 13">Protein modification; protein glycosylation.</text>
</comment>
<gene>
    <name evidence="14" type="ORF">OTU49_002720</name>
</gene>
<dbReference type="GO" id="GO:0000139">
    <property type="term" value="C:Golgi membrane"/>
    <property type="evidence" value="ECO:0007669"/>
    <property type="project" value="UniProtKB-SubCell"/>
</dbReference>
<evidence type="ECO:0000256" key="13">
    <source>
        <dbReference type="RuleBase" id="RU368119"/>
    </source>
</evidence>
<evidence type="ECO:0000256" key="10">
    <source>
        <dbReference type="ARBA" id="ARBA00023034"/>
    </source>
</evidence>
<keyword evidence="5" id="KW-0808">Transferase</keyword>
<comment type="caution">
    <text evidence="14">The sequence shown here is derived from an EMBL/GenBank/DDBJ whole genome shotgun (WGS) entry which is preliminary data.</text>
</comment>
<organism evidence="14 15">
    <name type="scientific">Cherax quadricarinatus</name>
    <name type="common">Australian red claw crayfish</name>
    <dbReference type="NCBI Taxonomy" id="27406"/>
    <lineage>
        <taxon>Eukaryota</taxon>
        <taxon>Metazoa</taxon>
        <taxon>Ecdysozoa</taxon>
        <taxon>Arthropoda</taxon>
        <taxon>Crustacea</taxon>
        <taxon>Multicrustacea</taxon>
        <taxon>Malacostraca</taxon>
        <taxon>Eumalacostraca</taxon>
        <taxon>Eucarida</taxon>
        <taxon>Decapoda</taxon>
        <taxon>Pleocyemata</taxon>
        <taxon>Astacidea</taxon>
        <taxon>Parastacoidea</taxon>
        <taxon>Parastacidae</taxon>
        <taxon>Cherax</taxon>
    </lineage>
</organism>
<dbReference type="GO" id="GO:0047223">
    <property type="term" value="F:beta-1,3-galactosyl-O-glycosyl-glycoprotein beta-1,3-N-acetylglucosaminyltransferase activity"/>
    <property type="evidence" value="ECO:0007669"/>
    <property type="project" value="TreeGrafter"/>
</dbReference>
<evidence type="ECO:0000313" key="15">
    <source>
        <dbReference type="Proteomes" id="UP001445076"/>
    </source>
</evidence>
<keyword evidence="4 13" id="KW-0328">Glycosyltransferase</keyword>
<proteinExistence type="inferred from homology"/>
<dbReference type="GO" id="GO:0030145">
    <property type="term" value="F:manganese ion binding"/>
    <property type="evidence" value="ECO:0007669"/>
    <property type="project" value="UniProtKB-UniRule"/>
</dbReference>
<protein>
    <recommendedName>
        <fullName evidence="13">Alpha-1,3-mannosyl-glycoprotein 2-beta-N-acetylglucosaminyltransferase</fullName>
        <shortName evidence="13">GNT-I</shortName>
        <shortName evidence="13">GlcNAc-T I</shortName>
        <ecNumber evidence="13">2.4.1.101</ecNumber>
    </recommendedName>
    <alternativeName>
        <fullName evidence="13">N-glycosyl-oligosaccharide-glycoprotein N-acetylglucosaminyltransferase I</fullName>
    </alternativeName>
</protein>
<evidence type="ECO:0000256" key="3">
    <source>
        <dbReference type="ARBA" id="ARBA00006492"/>
    </source>
</evidence>
<evidence type="ECO:0000256" key="11">
    <source>
        <dbReference type="ARBA" id="ARBA00023136"/>
    </source>
</evidence>
<dbReference type="EC" id="2.4.1.101" evidence="13"/>
<comment type="function">
    <text evidence="13">Initiates complex N-linked carbohydrate formation. Essential for the conversion of high-mannose to hybrid and complex N-glycans.</text>
</comment>
<evidence type="ECO:0000256" key="2">
    <source>
        <dbReference type="ARBA" id="ARBA00004922"/>
    </source>
</evidence>
<evidence type="ECO:0000256" key="1">
    <source>
        <dbReference type="ARBA" id="ARBA00004323"/>
    </source>
</evidence>
<accession>A0AAW0XNL9</accession>
<dbReference type="Proteomes" id="UP001445076">
    <property type="component" value="Unassembled WGS sequence"/>
</dbReference>
<keyword evidence="8 13" id="KW-0735">Signal-anchor</keyword>
<dbReference type="AlphaFoldDB" id="A0AAW0XNL9"/>
<dbReference type="InterPro" id="IPR029044">
    <property type="entry name" value="Nucleotide-diphossugar_trans"/>
</dbReference>
<evidence type="ECO:0000313" key="14">
    <source>
        <dbReference type="EMBL" id="KAK8740841.1"/>
    </source>
</evidence>
<comment type="cofactor">
    <cofactor evidence="13">
        <name>Mn(2+)</name>
        <dbReference type="ChEBI" id="CHEBI:29035"/>
    </cofactor>
    <text evidence="13">The cofactor is mostly bound to the substrate.</text>
</comment>
<comment type="catalytic activity">
    <reaction evidence="13">
        <text>N(4)-(alpha-D-Man-(1-&gt;3)-[alpha-D-Man-(1-&gt;3)-[alpha-D-Man-(1-&gt;6)]-alpha-D-Man-(1-&gt;6)]-beta-D-Man-(1-&gt;4)-beta-D-GlcNAc-(1-&gt;4)-beta-D-GlcNAc)-L-asparaginyl-[protein] (N-glucan mannose isomer 5A1,2) + UDP-N-acetyl-alpha-D-glucosamine = N(4)-{beta-D-GlcNAc-(1-&gt;2)-alpha-D-Man-(1-&gt;3)-[alpha-D-Man-(1-&gt;3)-[alpha-D-Man-(1-&gt;6)]-alpha-D-Man-(1-&gt;6)]-beta-D-Man-(1-&gt;4)-beta-D-GlcNAc-(1-&gt;4)-beta-D-GlcNAc}-L-asparaginyl-[protein] + UDP + H(+)</text>
        <dbReference type="Rhea" id="RHEA:11456"/>
        <dbReference type="Rhea" id="RHEA-COMP:14367"/>
        <dbReference type="Rhea" id="RHEA-COMP:14368"/>
        <dbReference type="ChEBI" id="CHEBI:15378"/>
        <dbReference type="ChEBI" id="CHEBI:57705"/>
        <dbReference type="ChEBI" id="CHEBI:58223"/>
        <dbReference type="ChEBI" id="CHEBI:59087"/>
        <dbReference type="ChEBI" id="CHEBI:60625"/>
        <dbReference type="EC" id="2.4.1.101"/>
    </reaction>
</comment>
<dbReference type="GO" id="GO:0003827">
    <property type="term" value="F:alpha-1,3-mannosylglycoprotein 2-beta-N-acetylglucosaminyltransferase activity"/>
    <property type="evidence" value="ECO:0007669"/>
    <property type="project" value="UniProtKB-UniRule"/>
</dbReference>
<keyword evidence="7 13" id="KW-0479">Metal-binding</keyword>
<evidence type="ECO:0000256" key="12">
    <source>
        <dbReference type="ARBA" id="ARBA00023211"/>
    </source>
</evidence>
<dbReference type="PANTHER" id="PTHR46396">
    <property type="entry name" value="PROTEIN O-LINKED-MANNOSE BETA-1,2-N-ACETYLGLUCOSAMINYLTRANSFERASE 1"/>
    <property type="match status" value="1"/>
</dbReference>
<evidence type="ECO:0000256" key="4">
    <source>
        <dbReference type="ARBA" id="ARBA00022676"/>
    </source>
</evidence>
<keyword evidence="10 13" id="KW-0333">Golgi apparatus</keyword>
<comment type="subcellular location">
    <subcellularLocation>
        <location evidence="1 13">Golgi apparatus membrane</location>
        <topology evidence="1 13">Single-pass type II membrane protein</topology>
    </subcellularLocation>
</comment>
<keyword evidence="12 13" id="KW-0464">Manganese</keyword>
<keyword evidence="15" id="KW-1185">Reference proteome</keyword>
<keyword evidence="11" id="KW-0472">Membrane</keyword>
<dbReference type="Gene3D" id="3.90.550.10">
    <property type="entry name" value="Spore Coat Polysaccharide Biosynthesis Protein SpsA, Chain A"/>
    <property type="match status" value="1"/>
</dbReference>
<keyword evidence="6" id="KW-0812">Transmembrane</keyword>